<keyword evidence="1" id="KW-0732">Signal</keyword>
<feature type="chain" id="PRO_5005517417" evidence="1">
    <location>
        <begin position="19"/>
        <end position="200"/>
    </location>
</feature>
<evidence type="ECO:0000313" key="2">
    <source>
        <dbReference type="EMBL" id="JAA70180.1"/>
    </source>
</evidence>
<proteinExistence type="evidence at transcript level"/>
<sequence>MYLQSLLAIFCLLIGSYSQDTAETIPQLPEDDPQNFPFQDATQMVELPGTHWVKRRTYKVTTTPEEPKCEYAEIHGKVEKYTYTLELGAKVGSRWQSQNQTLELEISGSHTLPNVLRFSRLKADGRLGHPLLYSDYGKCSIVRIKKKDSSVYVCDMLLLNEAADNDPPAVCLEKFNKYCTGTTVVEAYSSSCKTKGAEAL</sequence>
<name>A0A0K8RGC7_IXORI</name>
<dbReference type="Gene3D" id="2.40.128.20">
    <property type="match status" value="1"/>
</dbReference>
<dbReference type="SUPFAM" id="SSF50814">
    <property type="entry name" value="Lipocalins"/>
    <property type="match status" value="1"/>
</dbReference>
<organism evidence="2">
    <name type="scientific">Ixodes ricinus</name>
    <name type="common">Common tick</name>
    <name type="synonym">Acarus ricinus</name>
    <dbReference type="NCBI Taxonomy" id="34613"/>
    <lineage>
        <taxon>Eukaryota</taxon>
        <taxon>Metazoa</taxon>
        <taxon>Ecdysozoa</taxon>
        <taxon>Arthropoda</taxon>
        <taxon>Chelicerata</taxon>
        <taxon>Arachnida</taxon>
        <taxon>Acari</taxon>
        <taxon>Parasitiformes</taxon>
        <taxon>Ixodida</taxon>
        <taxon>Ixodoidea</taxon>
        <taxon>Ixodidae</taxon>
        <taxon>Ixodinae</taxon>
        <taxon>Ixodes</taxon>
    </lineage>
</organism>
<dbReference type="EMBL" id="GADI01003628">
    <property type="protein sequence ID" value="JAA70180.1"/>
    <property type="molecule type" value="mRNA"/>
</dbReference>
<dbReference type="InterPro" id="IPR012674">
    <property type="entry name" value="Calycin"/>
</dbReference>
<dbReference type="Pfam" id="PF02098">
    <property type="entry name" value="His_binding"/>
    <property type="match status" value="1"/>
</dbReference>
<feature type="signal peptide" evidence="1">
    <location>
        <begin position="1"/>
        <end position="18"/>
    </location>
</feature>
<reference evidence="2" key="1">
    <citation type="submission" date="2012-12" db="EMBL/GenBank/DDBJ databases">
        <title>Identification and characterization of a phenylalanine ammonia-lyase gene family in Isatis indigotica Fort.</title>
        <authorList>
            <person name="Liu Q."/>
            <person name="Chen J."/>
            <person name="Zhou X."/>
            <person name="Di P."/>
            <person name="Xiao Y."/>
            <person name="Xuan H."/>
            <person name="Zhang L."/>
            <person name="Chen W."/>
        </authorList>
    </citation>
    <scope>NUCLEOTIDE SEQUENCE</scope>
    <source>
        <tissue evidence="2">Salivary gland</tissue>
    </source>
</reference>
<dbReference type="AlphaFoldDB" id="A0A0K8RGC7"/>
<dbReference type="InterPro" id="IPR002970">
    <property type="entry name" value="Tick_his-bd"/>
</dbReference>
<accession>A0A0K8RGC7</accession>
<protein>
    <submittedName>
        <fullName evidence="2">Putative salivary lipocalin</fullName>
    </submittedName>
</protein>
<evidence type="ECO:0000256" key="1">
    <source>
        <dbReference type="SAM" id="SignalP"/>
    </source>
</evidence>
<dbReference type="GO" id="GO:0030682">
    <property type="term" value="P:symbiont-mediated perturbation of host defenses"/>
    <property type="evidence" value="ECO:0007669"/>
    <property type="project" value="InterPro"/>
</dbReference>
<dbReference type="GO" id="GO:0043176">
    <property type="term" value="F:amine binding"/>
    <property type="evidence" value="ECO:0007669"/>
    <property type="project" value="InterPro"/>
</dbReference>